<protein>
    <submittedName>
        <fullName evidence="2">Uncharacterized protein</fullName>
    </submittedName>
</protein>
<proteinExistence type="predicted"/>
<sequence>MLPSEPSGVDDGLVLCHCTKSCGGPGGSGKQVTVRTLQRHTLRDVALPSSAFSSFLVSAPGPSSRAAPGPSNQAAPSPPPAAPAKRPRNNSRIDVIEPPKRMRRDDSYDERGDGIDGGDAENNIPERANSQDPNPEPGDHPIPRDNQPDAGSLADQRSRRDNPEPFIPPPHPHHNNEPNTPPHDPPFVPVIEDIKISLKFIECVKNATLEDHLDETALNQIRNPPEEQLTLDNPDDRYSIDVFLSITTASEATYNAIRLATLRRYPDSEMLTYHKVKRLVADLSGVVPIRSDMCINSCVGYTGPFADLECCPMCGQERYDPLHAGKVARKQFHTIPVGPQLQALWRTPEGADRMGYRREYTEKIRAELRQNRGKRVSPYADYFDGSDYLEAVGAKKITPDDMVLMFSIDGAQLYRNKASDCCIYIWIIMDHAPNSRYKKRHVLIGGFIPGPGKPRNYDSFIFVGLAHLSAIQKEGLRIWNASRDEVVISRPFLGAVGADSIGLAPIAGTVGHHGKYACRVHCDFKGRHKIGGTHYYGARLKPAGFTVAGCAHDDVDLDTLLASHSTEASTARYNKDLDFVCQAQNKAQYEKRRLETGLCKPSIFSGLPAKHTLGVPALFVLDIMHLPALNIPDLIIPLWRGTFDCDKTDDRQLWSWAVLKDPVVWKAHGQSVADATPYIPGSFDRPPRNPAEKISSGYKAWEYLLYFFGLGPALLYGILPEPIWKSYCKCVRAFRILMQEEITPDELVEAHQRMTEFSNEFETLYVQRRADRIHFVRPCIHTASHFAPETIRMGPGLDVSQWTMERTVGNLGEEIKQHRDPYTNISERGVRRCQVNALLATIPDLEPLENPLPRGCEDLGGNFILLRAMDRTIRKVTHQHELRAIKNYLQMEGVIIQNDWVPFVCRWARVRLPNGQVARSAWKECEKPLEKLRMSRNLKITLKGESYLVEAHYYMKLKVGDNVKPVALVSFYGPPHEGLYTASSKCYWTVQHLRDPSMQVIDIKCIDSVVCLAPDQQYGKSIQDGTENDRWYMTEKPGLKLSQAVGLEEILTET</sequence>
<gene>
    <name evidence="2" type="ORF">FIBSPDRAFT_964345</name>
</gene>
<evidence type="ECO:0000256" key="1">
    <source>
        <dbReference type="SAM" id="MobiDB-lite"/>
    </source>
</evidence>
<evidence type="ECO:0000313" key="3">
    <source>
        <dbReference type="Proteomes" id="UP000076532"/>
    </source>
</evidence>
<dbReference type="PANTHER" id="PTHR46579">
    <property type="entry name" value="F5/8 TYPE C DOMAIN-CONTAINING PROTEIN-RELATED"/>
    <property type="match status" value="1"/>
</dbReference>
<feature type="compositionally biased region" description="Pro residues" evidence="1">
    <location>
        <begin position="179"/>
        <end position="188"/>
    </location>
</feature>
<name>A0A165XXH9_9AGAM</name>
<dbReference type="OrthoDB" id="2669721at2759"/>
<dbReference type="AlphaFoldDB" id="A0A165XXH9"/>
<accession>A0A165XXH9</accession>
<reference evidence="2 3" key="1">
    <citation type="journal article" date="2016" name="Mol. Biol. Evol.">
        <title>Comparative Genomics of Early-Diverging Mushroom-Forming Fungi Provides Insights into the Origins of Lignocellulose Decay Capabilities.</title>
        <authorList>
            <person name="Nagy L.G."/>
            <person name="Riley R."/>
            <person name="Tritt A."/>
            <person name="Adam C."/>
            <person name="Daum C."/>
            <person name="Floudas D."/>
            <person name="Sun H."/>
            <person name="Yadav J.S."/>
            <person name="Pangilinan J."/>
            <person name="Larsson K.H."/>
            <person name="Matsuura K."/>
            <person name="Barry K."/>
            <person name="Labutti K."/>
            <person name="Kuo R."/>
            <person name="Ohm R.A."/>
            <person name="Bhattacharya S.S."/>
            <person name="Shirouzu T."/>
            <person name="Yoshinaga Y."/>
            <person name="Martin F.M."/>
            <person name="Grigoriev I.V."/>
            <person name="Hibbett D.S."/>
        </authorList>
    </citation>
    <scope>NUCLEOTIDE SEQUENCE [LARGE SCALE GENOMIC DNA]</scope>
    <source>
        <strain evidence="2 3">CBS 109695</strain>
    </source>
</reference>
<feature type="compositionally biased region" description="Low complexity" evidence="1">
    <location>
        <begin position="58"/>
        <end position="75"/>
    </location>
</feature>
<feature type="region of interest" description="Disordered" evidence="1">
    <location>
        <begin position="54"/>
        <end position="188"/>
    </location>
</feature>
<keyword evidence="3" id="KW-1185">Reference proteome</keyword>
<evidence type="ECO:0000313" key="2">
    <source>
        <dbReference type="EMBL" id="KZP08998.1"/>
    </source>
</evidence>
<dbReference type="PANTHER" id="PTHR46579:SF1">
    <property type="entry name" value="F5_8 TYPE C DOMAIN-CONTAINING PROTEIN"/>
    <property type="match status" value="1"/>
</dbReference>
<dbReference type="STRING" id="436010.A0A165XXH9"/>
<feature type="compositionally biased region" description="Basic and acidic residues" evidence="1">
    <location>
        <begin position="94"/>
        <end position="114"/>
    </location>
</feature>
<feature type="compositionally biased region" description="Basic and acidic residues" evidence="1">
    <location>
        <begin position="137"/>
        <end position="147"/>
    </location>
</feature>
<dbReference type="EMBL" id="KV417710">
    <property type="protein sequence ID" value="KZP08998.1"/>
    <property type="molecule type" value="Genomic_DNA"/>
</dbReference>
<organism evidence="2 3">
    <name type="scientific">Athelia psychrophila</name>
    <dbReference type="NCBI Taxonomy" id="1759441"/>
    <lineage>
        <taxon>Eukaryota</taxon>
        <taxon>Fungi</taxon>
        <taxon>Dikarya</taxon>
        <taxon>Basidiomycota</taxon>
        <taxon>Agaricomycotina</taxon>
        <taxon>Agaricomycetes</taxon>
        <taxon>Agaricomycetidae</taxon>
        <taxon>Atheliales</taxon>
        <taxon>Atheliaceae</taxon>
        <taxon>Athelia</taxon>
    </lineage>
</organism>
<dbReference type="Proteomes" id="UP000076532">
    <property type="component" value="Unassembled WGS sequence"/>
</dbReference>